<evidence type="ECO:0000256" key="1">
    <source>
        <dbReference type="SAM" id="MobiDB-lite"/>
    </source>
</evidence>
<proteinExistence type="predicted"/>
<dbReference type="PANTHER" id="PTHR24148">
    <property type="entry name" value="ANKYRIN REPEAT DOMAIN-CONTAINING PROTEIN 39 HOMOLOG-RELATED"/>
    <property type="match status" value="1"/>
</dbReference>
<dbReference type="EMBL" id="CABFNQ020000730">
    <property type="protein sequence ID" value="CAH0027680.1"/>
    <property type="molecule type" value="Genomic_DNA"/>
</dbReference>
<feature type="domain" description="Heterokaryon incompatibility" evidence="2">
    <location>
        <begin position="257"/>
        <end position="415"/>
    </location>
</feature>
<feature type="compositionally biased region" description="Low complexity" evidence="1">
    <location>
        <begin position="15"/>
        <end position="25"/>
    </location>
</feature>
<evidence type="ECO:0000313" key="4">
    <source>
        <dbReference type="Proteomes" id="UP000696573"/>
    </source>
</evidence>
<reference evidence="3" key="1">
    <citation type="submission" date="2021-10" db="EMBL/GenBank/DDBJ databases">
        <authorList>
            <person name="Piombo E."/>
        </authorList>
    </citation>
    <scope>NUCLEOTIDE SEQUENCE</scope>
</reference>
<sequence length="860" mass="96569">MAAIQLSVDPRWEYHSTSSSHSSQTSALCPEAAYVSLRLPTPDSNNERSPSDSLVVHRIVFTTESHDQGFSDNEGAIGTYRDSNSFFEAHVSDPSTGALRVPQRRIQYNYHSSDVFRTHTNVWDRRDEALAEAGPGAAAWVNRTESKGLSLAEWLGELHGGDVIMIVPKAWYPGWTNVVRFARIELWVEFVSTQPSVHQPLFGTTDKSQDFYRPLSFDKKEIRLVVVEPDGRGASEDATLRLSLRYSSLEDLDHVPYDALSYCWGDSAEREAVLLSDGELGLQNTEIYVRRNLASALRHLRSLDEPAVLWVDLLSINQADPAERAHQVALMGEIFESARLVRVWLGEADDLVTEDLGIIRSVAQRYHERLGTKPELGLPTSREAHEMIAHETFIFVDADSIFIRPWFRRVWVLQEVWNPPSGTTRSQRQVMVHCGKEQLPWEDIAQANRCIYDQLKYLNNYTMPRLLTGLFDILRDREASVLTCVPADRRDILSIALEGLDLQATDPRDKIFALLIFGHETHQIATLPTLLRPDYTKSAGRVYADFTRWWILQHRSLRILSAIHALVGRQWLQLQAHDGNLPQQRSPSWALWSAGHSSWVRGTLALQDDVCVYHACSDRKTIDEGLLTLPAAASREDTDGFAVKLKLRGVRVGSIAAEPTHYPYFQQPPLSAGLQEAYMRVFDPPCTLGTWQNARNARGVLGKHDRHYNELFRHYMAHWERYPPDPFTSDDSQSEAQSGSESEAQSDSESDAHSGCGSDAQTGSDDSSQWDSSDEEPTWLPCHGKCMFTTEDGGIGLCPGTAMAGDVVVILYGGDVPYLLRPSGEPGTYRFIGECYFDGVMSGEAFAADRNLAEEIFVLE</sequence>
<evidence type="ECO:0000259" key="2">
    <source>
        <dbReference type="Pfam" id="PF06985"/>
    </source>
</evidence>
<dbReference type="Proteomes" id="UP000696573">
    <property type="component" value="Unassembled WGS sequence"/>
</dbReference>
<feature type="region of interest" description="Disordered" evidence="1">
    <location>
        <begin position="723"/>
        <end position="776"/>
    </location>
</feature>
<dbReference type="PANTHER" id="PTHR24148:SF64">
    <property type="entry name" value="HETEROKARYON INCOMPATIBILITY DOMAIN-CONTAINING PROTEIN"/>
    <property type="match status" value="1"/>
</dbReference>
<feature type="compositionally biased region" description="Low complexity" evidence="1">
    <location>
        <begin position="729"/>
        <end position="743"/>
    </location>
</feature>
<dbReference type="Pfam" id="PF06985">
    <property type="entry name" value="HET"/>
    <property type="match status" value="1"/>
</dbReference>
<dbReference type="OrthoDB" id="2157530at2759"/>
<dbReference type="InterPro" id="IPR052895">
    <property type="entry name" value="HetReg/Transcr_Mod"/>
</dbReference>
<protein>
    <recommendedName>
        <fullName evidence="2">Heterokaryon incompatibility domain-containing protein</fullName>
    </recommendedName>
</protein>
<dbReference type="AlphaFoldDB" id="A0A9N9VPX6"/>
<dbReference type="InterPro" id="IPR010730">
    <property type="entry name" value="HET"/>
</dbReference>
<feature type="region of interest" description="Disordered" evidence="1">
    <location>
        <begin position="1"/>
        <end position="25"/>
    </location>
</feature>
<organism evidence="3 4">
    <name type="scientific">Clonostachys rhizophaga</name>
    <dbReference type="NCBI Taxonomy" id="160324"/>
    <lineage>
        <taxon>Eukaryota</taxon>
        <taxon>Fungi</taxon>
        <taxon>Dikarya</taxon>
        <taxon>Ascomycota</taxon>
        <taxon>Pezizomycotina</taxon>
        <taxon>Sordariomycetes</taxon>
        <taxon>Hypocreomycetidae</taxon>
        <taxon>Hypocreales</taxon>
        <taxon>Bionectriaceae</taxon>
        <taxon>Clonostachys</taxon>
    </lineage>
</organism>
<evidence type="ECO:0000313" key="3">
    <source>
        <dbReference type="EMBL" id="CAH0027680.1"/>
    </source>
</evidence>
<gene>
    <name evidence="3" type="ORF">CRHIZ90672A_00001646</name>
</gene>
<comment type="caution">
    <text evidence="3">The sequence shown here is derived from an EMBL/GenBank/DDBJ whole genome shotgun (WGS) entry which is preliminary data.</text>
</comment>
<dbReference type="Pfam" id="PF26639">
    <property type="entry name" value="Het-6_barrel"/>
    <property type="match status" value="1"/>
</dbReference>
<accession>A0A9N9VPX6</accession>
<name>A0A9N9VPX6_9HYPO</name>
<keyword evidence="4" id="KW-1185">Reference proteome</keyword>